<evidence type="ECO:0000256" key="1">
    <source>
        <dbReference type="ARBA" id="ARBA00001609"/>
    </source>
</evidence>
<dbReference type="PRINTS" id="PR00313">
    <property type="entry name" value="CABNDNGRPT"/>
</dbReference>
<dbReference type="Gene3D" id="2.150.10.10">
    <property type="entry name" value="Serralysin-like metalloprotease, C-terminal"/>
    <property type="match status" value="1"/>
</dbReference>
<proteinExistence type="inferred from homology"/>
<dbReference type="GO" id="GO:0004222">
    <property type="term" value="F:metalloendopeptidase activity"/>
    <property type="evidence" value="ECO:0007669"/>
    <property type="project" value="InterPro"/>
</dbReference>
<evidence type="ECO:0000256" key="11">
    <source>
        <dbReference type="ARBA" id="ARBA00022833"/>
    </source>
</evidence>
<keyword evidence="7 17" id="KW-0645">Protease</keyword>
<evidence type="ECO:0000256" key="6">
    <source>
        <dbReference type="ARBA" id="ARBA00022525"/>
    </source>
</evidence>
<dbReference type="InterPro" id="IPR001818">
    <property type="entry name" value="Pept_M10_metallopeptidase"/>
</dbReference>
<organism evidence="17 18">
    <name type="scientific">Serratia proteamaculans</name>
    <dbReference type="NCBI Taxonomy" id="28151"/>
    <lineage>
        <taxon>Bacteria</taxon>
        <taxon>Pseudomonadati</taxon>
        <taxon>Pseudomonadota</taxon>
        <taxon>Gammaproteobacteria</taxon>
        <taxon>Enterobacterales</taxon>
        <taxon>Yersiniaceae</taxon>
        <taxon>Serratia</taxon>
    </lineage>
</organism>
<dbReference type="InterPro" id="IPR001343">
    <property type="entry name" value="Hemolysn_Ca-bd"/>
</dbReference>
<dbReference type="EMBL" id="CP045913">
    <property type="protein sequence ID" value="QGH64092.1"/>
    <property type="molecule type" value="Genomic_DNA"/>
</dbReference>
<evidence type="ECO:0000256" key="7">
    <source>
        <dbReference type="ARBA" id="ARBA00022670"/>
    </source>
</evidence>
<evidence type="ECO:0000313" key="18">
    <source>
        <dbReference type="Proteomes" id="UP000381260"/>
    </source>
</evidence>
<dbReference type="PANTHER" id="PTHR10201">
    <property type="entry name" value="MATRIX METALLOPROTEINASE"/>
    <property type="match status" value="1"/>
</dbReference>
<evidence type="ECO:0000256" key="15">
    <source>
        <dbReference type="PIRSR" id="PIRSR001205-2"/>
    </source>
</evidence>
<evidence type="ECO:0000259" key="16">
    <source>
        <dbReference type="SMART" id="SM00235"/>
    </source>
</evidence>
<evidence type="ECO:0000256" key="14">
    <source>
        <dbReference type="PIRSR" id="PIRSR001205-1"/>
    </source>
</evidence>
<comment type="similarity">
    <text evidence="4">Belongs to the peptidase M10B family.</text>
</comment>
<dbReference type="SUPFAM" id="SSF55486">
    <property type="entry name" value="Metalloproteases ('zincins'), catalytic domain"/>
    <property type="match status" value="1"/>
</dbReference>
<keyword evidence="11 15" id="KW-0862">Zinc</keyword>
<evidence type="ECO:0000313" key="17">
    <source>
        <dbReference type="EMBL" id="QGH64092.1"/>
    </source>
</evidence>
<dbReference type="Proteomes" id="UP000381260">
    <property type="component" value="Chromosome"/>
</dbReference>
<evidence type="ECO:0000256" key="9">
    <source>
        <dbReference type="ARBA" id="ARBA00022737"/>
    </source>
</evidence>
<feature type="active site" evidence="14">
    <location>
        <position position="180"/>
    </location>
</feature>
<dbReference type="GO" id="GO:0005509">
    <property type="term" value="F:calcium ion binding"/>
    <property type="evidence" value="ECO:0007669"/>
    <property type="project" value="InterPro"/>
</dbReference>
<evidence type="ECO:0000256" key="13">
    <source>
        <dbReference type="ARBA" id="ARBA00023049"/>
    </source>
</evidence>
<comment type="catalytic activity">
    <reaction evidence="1">
        <text>Preferential cleavage of bonds with hydrophobic residues in P1'.</text>
        <dbReference type="EC" id="3.4.24.40"/>
    </reaction>
</comment>
<accession>A0A5Q2VES9</accession>
<dbReference type="InterPro" id="IPR016294">
    <property type="entry name" value="Pept_M10B"/>
</dbReference>
<dbReference type="NCBIfam" id="NF035945">
    <property type="entry name" value="Zn_serralysin"/>
    <property type="match status" value="1"/>
</dbReference>
<dbReference type="InterPro" id="IPR011049">
    <property type="entry name" value="Serralysin-like_metalloprot_C"/>
</dbReference>
<keyword evidence="6" id="KW-0964">Secreted</keyword>
<keyword evidence="10" id="KW-0378">Hydrolase</keyword>
<feature type="binding site" evidence="15">
    <location>
        <position position="183"/>
    </location>
    <ligand>
        <name>Zn(2+)</name>
        <dbReference type="ChEBI" id="CHEBI:29105"/>
        <note>catalytic</note>
    </ligand>
</feature>
<feature type="domain" description="Peptidase metallopeptidase" evidence="16">
    <location>
        <begin position="68"/>
        <end position="237"/>
    </location>
</feature>
<comment type="cofactor">
    <cofactor evidence="15">
        <name>Zn(2+)</name>
        <dbReference type="ChEBI" id="CHEBI:29105"/>
    </cofactor>
    <text evidence="15">Binds 1 zinc ion per subunit.</text>
</comment>
<evidence type="ECO:0000256" key="8">
    <source>
        <dbReference type="ARBA" id="ARBA00022723"/>
    </source>
</evidence>
<sequence>MSSNNQSANASAEAISVLALQGAYKPDSDPLLNVIHPSKSFENAGLELIRGDRSWHDKGVTDTAVNLSYSFWEQAPGNMSSMAISGFSSFNQQQREQAKLSLQSWSDVANITFTETSDTQSANIKFGLFDVSSRGSYAFAYNPDTSASVAGQTWYNAKSNVFANNLIHENEYGRQTLTHEIGHALGLQHPGDYNAAPGVSITYNKDATYFEDSRAHSVMSYFSESSTGQDFQGAYSSAPLLNDITAIQHFYGANMTTRSGDTIYGFNSNTDRDFLTATGAQDKIVFSAWDTGGTDTFDFSGFSQNQRINLNEKSFSDVGGLKGNVSIAAGVTIENAFGGAGNDVLLGNDTNNILLGGAGDDILYGGGEADHLFGNGGKDTFVYFAANESRADAPDWIVDFVSGEDKIDLSLFNTGSNNGIEFVSQFSGKAGEAMLSYDEQAHVSDLAINLGGGFDASDFLVKVVGQPLETSDFVLA</sequence>
<dbReference type="EC" id="3.4.24.40" evidence="5"/>
<dbReference type="GO" id="GO:0031012">
    <property type="term" value="C:extracellular matrix"/>
    <property type="evidence" value="ECO:0007669"/>
    <property type="project" value="InterPro"/>
</dbReference>
<dbReference type="Pfam" id="PF08548">
    <property type="entry name" value="Peptidase_M10_C"/>
    <property type="match status" value="1"/>
</dbReference>
<dbReference type="GO" id="GO:0008270">
    <property type="term" value="F:zinc ion binding"/>
    <property type="evidence" value="ECO:0007669"/>
    <property type="project" value="InterPro"/>
</dbReference>
<feature type="binding site" evidence="15">
    <location>
        <position position="189"/>
    </location>
    <ligand>
        <name>Zn(2+)</name>
        <dbReference type="ChEBI" id="CHEBI:29105"/>
        <note>catalytic</note>
    </ligand>
</feature>
<dbReference type="GO" id="GO:0006508">
    <property type="term" value="P:proteolysis"/>
    <property type="evidence" value="ECO:0007669"/>
    <property type="project" value="UniProtKB-KW"/>
</dbReference>
<gene>
    <name evidence="17" type="ORF">GHV41_25915</name>
</gene>
<dbReference type="Gene3D" id="3.40.390.10">
    <property type="entry name" value="Collagenase (Catalytic Domain)"/>
    <property type="match status" value="1"/>
</dbReference>
<evidence type="ECO:0000256" key="10">
    <source>
        <dbReference type="ARBA" id="ARBA00022801"/>
    </source>
</evidence>
<dbReference type="SUPFAM" id="SSF51120">
    <property type="entry name" value="beta-Roll"/>
    <property type="match status" value="1"/>
</dbReference>
<comment type="subcellular location">
    <subcellularLocation>
        <location evidence="3">Secreted</location>
    </subcellularLocation>
</comment>
<evidence type="ECO:0000256" key="4">
    <source>
        <dbReference type="ARBA" id="ARBA00009490"/>
    </source>
</evidence>
<dbReference type="RefSeq" id="WP_153860712.1">
    <property type="nucleotide sequence ID" value="NZ_CP045913.1"/>
</dbReference>
<protein>
    <recommendedName>
        <fullName evidence="5">serralysin</fullName>
        <ecNumber evidence="5">3.4.24.40</ecNumber>
    </recommendedName>
</protein>
<dbReference type="PANTHER" id="PTHR10201:SF323">
    <property type="entry name" value="MATRIX METALLOPROTEINASE-21"/>
    <property type="match status" value="1"/>
</dbReference>
<dbReference type="AlphaFoldDB" id="A0A5Q2VES9"/>
<dbReference type="Pfam" id="PF00413">
    <property type="entry name" value="Peptidase_M10"/>
    <property type="match status" value="1"/>
</dbReference>
<comment type="cofactor">
    <cofactor evidence="2">
        <name>Ca(2+)</name>
        <dbReference type="ChEBI" id="CHEBI:29108"/>
    </cofactor>
</comment>
<dbReference type="InterPro" id="IPR024079">
    <property type="entry name" value="MetalloPept_cat_dom_sf"/>
</dbReference>
<keyword evidence="9" id="KW-0677">Repeat</keyword>
<evidence type="ECO:0000256" key="2">
    <source>
        <dbReference type="ARBA" id="ARBA00001913"/>
    </source>
</evidence>
<dbReference type="Pfam" id="PF00353">
    <property type="entry name" value="HemolysinCabind"/>
    <property type="match status" value="1"/>
</dbReference>
<keyword evidence="12" id="KW-0106">Calcium</keyword>
<feature type="binding site" evidence="15">
    <location>
        <position position="179"/>
    </location>
    <ligand>
        <name>Zn(2+)</name>
        <dbReference type="ChEBI" id="CHEBI:29105"/>
        <note>catalytic</note>
    </ligand>
</feature>
<dbReference type="CDD" id="cd04277">
    <property type="entry name" value="ZnMc_serralysin_like"/>
    <property type="match status" value="1"/>
</dbReference>
<dbReference type="PIRSF" id="PIRSF001205">
    <property type="entry name" value="Peptidase_M10B"/>
    <property type="match status" value="1"/>
</dbReference>
<keyword evidence="8 15" id="KW-0479">Metal-binding</keyword>
<dbReference type="GO" id="GO:0005615">
    <property type="term" value="C:extracellular space"/>
    <property type="evidence" value="ECO:0007669"/>
    <property type="project" value="InterPro"/>
</dbReference>
<dbReference type="InterPro" id="IPR034033">
    <property type="entry name" value="Serralysin-like"/>
</dbReference>
<evidence type="ECO:0000256" key="5">
    <source>
        <dbReference type="ARBA" id="ARBA00012422"/>
    </source>
</evidence>
<name>A0A5Q2VES9_SERPR</name>
<evidence type="ECO:0000256" key="12">
    <source>
        <dbReference type="ARBA" id="ARBA00022837"/>
    </source>
</evidence>
<reference evidence="17 18" key="1">
    <citation type="submission" date="2019-11" db="EMBL/GenBank/DDBJ databases">
        <title>The Phosphoenolpyruvate Phosphotransferase System Regulates Serratia proteamaculans 336X Biofilm Formation and Wheat Roots colonization.</title>
        <authorList>
            <person name="Liu F."/>
        </authorList>
    </citation>
    <scope>NUCLEOTIDE SEQUENCE [LARGE SCALE GENOMIC DNA]</scope>
    <source>
        <strain evidence="17 18">336X</strain>
    </source>
</reference>
<dbReference type="InterPro" id="IPR013858">
    <property type="entry name" value="Peptidase_M10B_C"/>
</dbReference>
<dbReference type="SMART" id="SM00235">
    <property type="entry name" value="ZnMc"/>
    <property type="match status" value="1"/>
</dbReference>
<keyword evidence="13 17" id="KW-0482">Metalloprotease</keyword>
<dbReference type="InterPro" id="IPR006026">
    <property type="entry name" value="Peptidase_Metallo"/>
</dbReference>
<evidence type="ECO:0000256" key="3">
    <source>
        <dbReference type="ARBA" id="ARBA00004613"/>
    </source>
</evidence>